<dbReference type="GO" id="GO:0022857">
    <property type="term" value="F:transmembrane transporter activity"/>
    <property type="evidence" value="ECO:0007669"/>
    <property type="project" value="InterPro"/>
</dbReference>
<gene>
    <name evidence="3" type="ORF">LVISKB_2243</name>
</gene>
<evidence type="ECO:0000256" key="1">
    <source>
        <dbReference type="ARBA" id="ARBA00004651"/>
    </source>
</evidence>
<feature type="transmembrane region" description="Helical" evidence="2">
    <location>
        <begin position="12"/>
        <end position="30"/>
    </location>
</feature>
<evidence type="ECO:0000313" key="4">
    <source>
        <dbReference type="Proteomes" id="UP000012042"/>
    </source>
</evidence>
<sequence>MTEKINWRLGMCAWWFVGLNVLARIVTPFYSTLLMTMIQQSFPANQLGQVLGMLNSLASLAGPAGLIFAGPLADAIGVAKLFIIGGVGSLLCGPAMWLMPNDQPLQAHLKLTESDLS</sequence>
<evidence type="ECO:0008006" key="5">
    <source>
        <dbReference type="Google" id="ProtNLM"/>
    </source>
</evidence>
<feature type="transmembrane region" description="Helical" evidence="2">
    <location>
        <begin position="81"/>
        <end position="99"/>
    </location>
</feature>
<accession>M5AGD4</accession>
<keyword evidence="2" id="KW-0472">Membrane</keyword>
<name>M5AGD4_LEVBR</name>
<dbReference type="Gene3D" id="1.20.1250.20">
    <property type="entry name" value="MFS general substrate transporter like domains"/>
    <property type="match status" value="1"/>
</dbReference>
<reference evidence="3 4" key="1">
    <citation type="journal article" date="2013" name="PLoS ONE">
        <title>Genomic Analysis by Deep Sequencing of the Probiotic Lactobacillus brevis KB290 Harboring Nine Plasmids Reveals Genomic Stability.</title>
        <authorList>
            <person name="Fukao M."/>
            <person name="Oshima K."/>
            <person name="Morita H."/>
            <person name="Toh H."/>
            <person name="Suda W."/>
            <person name="Kim S.W."/>
            <person name="Suzuki S."/>
            <person name="Yakabe T."/>
            <person name="Hattori M."/>
            <person name="Yajima N."/>
        </authorList>
    </citation>
    <scope>NUCLEOTIDE SEQUENCE [LARGE SCALE GENOMIC DNA]</scope>
    <source>
        <strain evidence="3 4">KB290</strain>
    </source>
</reference>
<evidence type="ECO:0000313" key="3">
    <source>
        <dbReference type="EMBL" id="BAN07878.1"/>
    </source>
</evidence>
<dbReference type="InterPro" id="IPR011701">
    <property type="entry name" value="MFS"/>
</dbReference>
<dbReference type="HOGENOM" id="CLU_2206633_0_0_9"/>
<feature type="transmembrane region" description="Helical" evidence="2">
    <location>
        <begin position="50"/>
        <end position="69"/>
    </location>
</feature>
<keyword evidence="2" id="KW-0812">Transmembrane</keyword>
<dbReference type="KEGG" id="lbk:LVISKB_2243"/>
<keyword evidence="2" id="KW-1133">Transmembrane helix</keyword>
<organism evidence="3 4">
    <name type="scientific">Levilactobacillus brevis KB290</name>
    <dbReference type="NCBI Taxonomy" id="1001583"/>
    <lineage>
        <taxon>Bacteria</taxon>
        <taxon>Bacillati</taxon>
        <taxon>Bacillota</taxon>
        <taxon>Bacilli</taxon>
        <taxon>Lactobacillales</taxon>
        <taxon>Lactobacillaceae</taxon>
        <taxon>Levilactobacillus</taxon>
    </lineage>
</organism>
<comment type="subcellular location">
    <subcellularLocation>
        <location evidence="1">Cell membrane</location>
        <topology evidence="1">Multi-pass membrane protein</topology>
    </subcellularLocation>
</comment>
<dbReference type="GO" id="GO:0005886">
    <property type="term" value="C:plasma membrane"/>
    <property type="evidence" value="ECO:0007669"/>
    <property type="project" value="UniProtKB-SubCell"/>
</dbReference>
<dbReference type="Proteomes" id="UP000012042">
    <property type="component" value="Chromosome"/>
</dbReference>
<protein>
    <recommendedName>
        <fullName evidence="5">Major facilitator superfamily (MFS) profile domain-containing protein</fullName>
    </recommendedName>
</protein>
<dbReference type="InterPro" id="IPR036259">
    <property type="entry name" value="MFS_trans_sf"/>
</dbReference>
<proteinExistence type="predicted"/>
<dbReference type="AlphaFoldDB" id="M5AGD4"/>
<dbReference type="PATRIC" id="fig|1001583.3.peg.2227"/>
<dbReference type="Pfam" id="PF07690">
    <property type="entry name" value="MFS_1"/>
    <property type="match status" value="1"/>
</dbReference>
<dbReference type="SUPFAM" id="SSF103473">
    <property type="entry name" value="MFS general substrate transporter"/>
    <property type="match status" value="1"/>
</dbReference>
<evidence type="ECO:0000256" key="2">
    <source>
        <dbReference type="SAM" id="Phobius"/>
    </source>
</evidence>
<dbReference type="EMBL" id="AP012167">
    <property type="protein sequence ID" value="BAN07878.1"/>
    <property type="molecule type" value="Genomic_DNA"/>
</dbReference>